<dbReference type="InterPro" id="IPR029044">
    <property type="entry name" value="Nucleotide-diphossugar_trans"/>
</dbReference>
<reference evidence="1" key="1">
    <citation type="submission" date="2021-03" db="EMBL/GenBank/DDBJ databases">
        <title>Fibrella sp. HMF5335 genome sequencing and assembly.</title>
        <authorList>
            <person name="Kang H."/>
            <person name="Kim H."/>
            <person name="Bae S."/>
            <person name="Joh K."/>
        </authorList>
    </citation>
    <scope>NUCLEOTIDE SEQUENCE</scope>
    <source>
        <strain evidence="1">HMF5335</strain>
    </source>
</reference>
<protein>
    <submittedName>
        <fullName evidence="1">Glycosyltransferase</fullName>
    </submittedName>
</protein>
<dbReference type="EMBL" id="JAFMYV010000011">
    <property type="protein sequence ID" value="MBO0938814.1"/>
    <property type="molecule type" value="Genomic_DNA"/>
</dbReference>
<dbReference type="Gene3D" id="3.90.550.10">
    <property type="entry name" value="Spore Coat Polysaccharide Biosynthesis Protein SpsA, Chain A"/>
    <property type="match status" value="1"/>
</dbReference>
<dbReference type="AlphaFoldDB" id="A0A939K4V6"/>
<organism evidence="1 2">
    <name type="scientific">Fibrella rubiginis</name>
    <dbReference type="NCBI Taxonomy" id="2817060"/>
    <lineage>
        <taxon>Bacteria</taxon>
        <taxon>Pseudomonadati</taxon>
        <taxon>Bacteroidota</taxon>
        <taxon>Cytophagia</taxon>
        <taxon>Cytophagales</taxon>
        <taxon>Spirosomataceae</taxon>
        <taxon>Fibrella</taxon>
    </lineage>
</organism>
<sequence length="299" mass="34784">MPAPIILFAYKRPSELRRTLLALQANFLATESELYVFVDGPKHPSDSLKVEQVRAIAEQITGFRNVYLHISTTNMGCANSIINGVSQVLREHPNAVVLEEDIVTTPNFLDFINQSLMQYASHPKVFSVGGYTFPFEHPTNYVDDVYFYGRTCAWGWGIWADRWFATDWSIADFEAFMADSARRKAFNYYGSDRVRMLRRSVEKEIDTWDIRLCYEQFKQKKLTAYPTISKVENIGFYSNDGANTNVYNRYQTQLDDGLRRRFILPERVDEHSTYTRQFQHQFSLGVRLFNRLKTVAGLR</sequence>
<accession>A0A939K4V6</accession>
<keyword evidence="2" id="KW-1185">Reference proteome</keyword>
<evidence type="ECO:0000313" key="1">
    <source>
        <dbReference type="EMBL" id="MBO0938814.1"/>
    </source>
</evidence>
<comment type="caution">
    <text evidence="1">The sequence shown here is derived from an EMBL/GenBank/DDBJ whole genome shotgun (WGS) entry which is preliminary data.</text>
</comment>
<proteinExistence type="predicted"/>
<evidence type="ECO:0000313" key="2">
    <source>
        <dbReference type="Proteomes" id="UP000664034"/>
    </source>
</evidence>
<dbReference type="RefSeq" id="WP_207366353.1">
    <property type="nucleotide sequence ID" value="NZ_JAFMYV010000011.1"/>
</dbReference>
<dbReference type="SUPFAM" id="SSF53448">
    <property type="entry name" value="Nucleotide-diphospho-sugar transferases"/>
    <property type="match status" value="1"/>
</dbReference>
<dbReference type="Proteomes" id="UP000664034">
    <property type="component" value="Unassembled WGS sequence"/>
</dbReference>
<name>A0A939K4V6_9BACT</name>
<gene>
    <name evidence="1" type="ORF">J2I47_19840</name>
</gene>